<reference evidence="2" key="1">
    <citation type="submission" date="2016-01" db="EMBL/GenBank/DDBJ databases">
        <authorList>
            <person name="Mitreva M."/>
            <person name="Pepin K.H."/>
            <person name="Mihindukulasuriya K.A."/>
            <person name="Fulton R."/>
            <person name="Fronick C."/>
            <person name="O'Laughlin M."/>
            <person name="Miner T."/>
            <person name="Herter B."/>
            <person name="Rosa B.A."/>
            <person name="Cordes M."/>
            <person name="Tomlinson C."/>
            <person name="Wollam A."/>
            <person name="Palsikar V.B."/>
            <person name="Mardis E.R."/>
            <person name="Wilson R.K."/>
        </authorList>
    </citation>
    <scope>NUCLEOTIDE SEQUENCE [LARGE SCALE GENOMIC DNA]</scope>
    <source>
        <strain evidence="2">DNF00019</strain>
    </source>
</reference>
<evidence type="ECO:0000313" key="2">
    <source>
        <dbReference type="Proteomes" id="UP000070675"/>
    </source>
</evidence>
<accession>A0A133XSI7</accession>
<comment type="caution">
    <text evidence="1">The sequence shown here is derived from an EMBL/GenBank/DDBJ whole genome shotgun (WGS) entry which is preliminary data.</text>
</comment>
<keyword evidence="2" id="KW-1185">Reference proteome</keyword>
<sequence length="39" mass="4081">MAGRLVAHANLTAHGNVAGHLTAHVKCLRRYADVASARA</sequence>
<name>A0A133XSI7_9ACTN</name>
<proteinExistence type="predicted"/>
<dbReference type="PATRIC" id="fig|1393034.3.peg.1113"/>
<protein>
    <submittedName>
        <fullName evidence="1">Uncharacterized protein</fullName>
    </submittedName>
</protein>
<organism evidence="1 2">
    <name type="scientific">Atopobium deltae</name>
    <dbReference type="NCBI Taxonomy" id="1393034"/>
    <lineage>
        <taxon>Bacteria</taxon>
        <taxon>Bacillati</taxon>
        <taxon>Actinomycetota</taxon>
        <taxon>Coriobacteriia</taxon>
        <taxon>Coriobacteriales</taxon>
        <taxon>Atopobiaceae</taxon>
        <taxon>Atopobium</taxon>
    </lineage>
</organism>
<dbReference type="EMBL" id="LSCR01000029">
    <property type="protein sequence ID" value="KXB33913.1"/>
    <property type="molecule type" value="Genomic_DNA"/>
</dbReference>
<dbReference type="STRING" id="1393034.HMPREF3192_01145"/>
<dbReference type="Proteomes" id="UP000070675">
    <property type="component" value="Unassembled WGS sequence"/>
</dbReference>
<dbReference type="AlphaFoldDB" id="A0A133XSI7"/>
<evidence type="ECO:0000313" key="1">
    <source>
        <dbReference type="EMBL" id="KXB33913.1"/>
    </source>
</evidence>
<gene>
    <name evidence="1" type="ORF">HMPREF3192_01145</name>
</gene>